<organism evidence="2 3">
    <name type="scientific">Coprococcus comes ATCC 27758</name>
    <dbReference type="NCBI Taxonomy" id="470146"/>
    <lineage>
        <taxon>Bacteria</taxon>
        <taxon>Bacillati</taxon>
        <taxon>Bacillota</taxon>
        <taxon>Clostridia</taxon>
        <taxon>Lachnospirales</taxon>
        <taxon>Lachnospiraceae</taxon>
        <taxon>Coprococcus</taxon>
    </lineage>
</organism>
<reference evidence="2 3" key="1">
    <citation type="submission" date="2009-02" db="EMBL/GenBank/DDBJ databases">
        <authorList>
            <person name="Fulton L."/>
            <person name="Clifton S."/>
            <person name="Fulton B."/>
            <person name="Xu J."/>
            <person name="Minx P."/>
            <person name="Pepin K.H."/>
            <person name="Johnson M."/>
            <person name="Bhonagiri V."/>
            <person name="Nash W.E."/>
            <person name="Mardis E.R."/>
            <person name="Wilson R.K."/>
        </authorList>
    </citation>
    <scope>NUCLEOTIDE SEQUENCE [LARGE SCALE GENOMIC DNA]</scope>
    <source>
        <strain evidence="2 3">ATCC 27758</strain>
    </source>
</reference>
<reference evidence="2 3" key="2">
    <citation type="submission" date="2009-03" db="EMBL/GenBank/DDBJ databases">
        <title>Draft genome sequence of Coprococcus comes (ATCC 27758).</title>
        <authorList>
            <person name="Sudarsanam P."/>
            <person name="Ley R."/>
            <person name="Guruge J."/>
            <person name="Turnbaugh P.J."/>
            <person name="Mahowald M."/>
            <person name="Liep D."/>
            <person name="Gordon J."/>
        </authorList>
    </citation>
    <scope>NUCLEOTIDE SEQUENCE [LARGE SCALE GENOMIC DNA]</scope>
    <source>
        <strain evidence="2 3">ATCC 27758</strain>
    </source>
</reference>
<sequence length="440" mass="50710">MVSKEDTSSATSKPVSRKKRKKDQTLEDYLPVEKIANGIVYTTDGRYVKILEIEPINFLLRSAREQQGIIYSFISYLKISPVKLQIKMISKKADINKHLEQSQLELERETDPHCQELQRDYIQFVQNLSSREAVSRRFFLIFEYEPFNANRKEEEREILAALETASQTAKTFLYQCGNEVVSHDNEDEFTTDVLYTLLNRTLCTEVPLSNRISTVLSAYTKENRMEELDHIRINEFLAPESVDFKHSHYVQINGLYHSYLLVPSDGYKNRVTPGWLSLLVNAGEGIDIDFFLQKQPKDKIQQRLGQQIRINRSKLKDASDTNTDYDDLDSAIRSGYFLKQGLANNEDFYYMNLLITITASTLEELQWRIQEMKKLLISQDMNLHSCYFLQEQGFLSSLPLANLDKKLFKLSKRNVLTSGRQAAIPSSATVSAMITESSLG</sequence>
<dbReference type="EMBL" id="ABVR01000045">
    <property type="protein sequence ID" value="EEG88132.1"/>
    <property type="molecule type" value="Genomic_DNA"/>
</dbReference>
<name>C0BE55_9FIRM</name>
<dbReference type="HOGENOM" id="CLU_622161_0_0_9"/>
<evidence type="ECO:0000313" key="2">
    <source>
        <dbReference type="EMBL" id="EEG88132.1"/>
    </source>
</evidence>
<protein>
    <submittedName>
        <fullName evidence="2">Uncharacterized protein</fullName>
    </submittedName>
</protein>
<comment type="caution">
    <text evidence="2">The sequence shown here is derived from an EMBL/GenBank/DDBJ whole genome shotgun (WGS) entry which is preliminary data.</text>
</comment>
<feature type="region of interest" description="Disordered" evidence="1">
    <location>
        <begin position="1"/>
        <end position="22"/>
    </location>
</feature>
<evidence type="ECO:0000313" key="3">
    <source>
        <dbReference type="Proteomes" id="UP000003793"/>
    </source>
</evidence>
<gene>
    <name evidence="2" type="ORF">COPCOM_03467</name>
</gene>
<dbReference type="Proteomes" id="UP000003793">
    <property type="component" value="Unassembled WGS sequence"/>
</dbReference>
<accession>C0BE55</accession>
<proteinExistence type="predicted"/>
<evidence type="ECO:0000256" key="1">
    <source>
        <dbReference type="SAM" id="MobiDB-lite"/>
    </source>
</evidence>
<dbReference type="AlphaFoldDB" id="C0BE55"/>